<proteinExistence type="predicted"/>
<gene>
    <name evidence="1" type="ORF">HID58_083943</name>
</gene>
<accession>A0ABQ7XED3</accession>
<reference evidence="1 2" key="1">
    <citation type="submission" date="2021-05" db="EMBL/GenBank/DDBJ databases">
        <title>Genome Assembly of Synthetic Allotetraploid Brassica napus Reveals Homoeologous Exchanges between Subgenomes.</title>
        <authorList>
            <person name="Davis J.T."/>
        </authorList>
    </citation>
    <scope>NUCLEOTIDE SEQUENCE [LARGE SCALE GENOMIC DNA]</scope>
    <source>
        <strain evidence="2">cv. Da-Ae</strain>
        <tissue evidence="1">Seedling</tissue>
    </source>
</reference>
<sequence>MWAVVEIAPVAFCGAVRSAFKIYRTASWTTLHVKQQYFSVPGLGEWVDMISCDLGPRLVRRQELTWIAVVHKDEALFDDSF</sequence>
<name>A0ABQ7XED3_BRANA</name>
<keyword evidence="2" id="KW-1185">Reference proteome</keyword>
<evidence type="ECO:0000313" key="2">
    <source>
        <dbReference type="Proteomes" id="UP000824890"/>
    </source>
</evidence>
<comment type="caution">
    <text evidence="1">The sequence shown here is derived from an EMBL/GenBank/DDBJ whole genome shotgun (WGS) entry which is preliminary data.</text>
</comment>
<protein>
    <submittedName>
        <fullName evidence="1">Uncharacterized protein</fullName>
    </submittedName>
</protein>
<evidence type="ECO:0000313" key="1">
    <source>
        <dbReference type="EMBL" id="KAH0854300.1"/>
    </source>
</evidence>
<organism evidence="1 2">
    <name type="scientific">Brassica napus</name>
    <name type="common">Rape</name>
    <dbReference type="NCBI Taxonomy" id="3708"/>
    <lineage>
        <taxon>Eukaryota</taxon>
        <taxon>Viridiplantae</taxon>
        <taxon>Streptophyta</taxon>
        <taxon>Embryophyta</taxon>
        <taxon>Tracheophyta</taxon>
        <taxon>Spermatophyta</taxon>
        <taxon>Magnoliopsida</taxon>
        <taxon>eudicotyledons</taxon>
        <taxon>Gunneridae</taxon>
        <taxon>Pentapetalae</taxon>
        <taxon>rosids</taxon>
        <taxon>malvids</taxon>
        <taxon>Brassicales</taxon>
        <taxon>Brassicaceae</taxon>
        <taxon>Brassiceae</taxon>
        <taxon>Brassica</taxon>
    </lineage>
</organism>
<dbReference type="EMBL" id="JAGKQM010000482">
    <property type="protein sequence ID" value="KAH0854300.1"/>
    <property type="molecule type" value="Genomic_DNA"/>
</dbReference>
<dbReference type="Proteomes" id="UP000824890">
    <property type="component" value="Unassembled WGS sequence"/>
</dbReference>